<evidence type="ECO:0000256" key="13">
    <source>
        <dbReference type="HAMAP-Rule" id="MF_01864"/>
    </source>
</evidence>
<dbReference type="Pfam" id="PF01938">
    <property type="entry name" value="TRAM"/>
    <property type="match status" value="1"/>
</dbReference>
<protein>
    <recommendedName>
        <fullName evidence="10 13">tRNA-2-methylthio-N(6)-dimethylallyladenosine synthase</fullName>
        <ecNumber evidence="8 13">2.8.4.3</ecNumber>
    </recommendedName>
    <alternativeName>
        <fullName evidence="12 13">(Dimethylallyl)adenosine tRNA methylthiotransferase MiaB</fullName>
    </alternativeName>
    <alternativeName>
        <fullName evidence="11 13">tRNA-i(6)A37 methylthiotransferase</fullName>
    </alternativeName>
</protein>
<feature type="binding site" evidence="13">
    <location>
        <position position="81"/>
    </location>
    <ligand>
        <name>[4Fe-4S] cluster</name>
        <dbReference type="ChEBI" id="CHEBI:49883"/>
        <label>1</label>
    </ligand>
</feature>
<dbReference type="FunFam" id="3.40.50.12160:FF:000003">
    <property type="entry name" value="CDK5 regulatory subunit-associated protein 1"/>
    <property type="match status" value="1"/>
</dbReference>
<dbReference type="GO" id="GO:0051539">
    <property type="term" value="F:4 iron, 4 sulfur cluster binding"/>
    <property type="evidence" value="ECO:0007669"/>
    <property type="project" value="UniProtKB-UniRule"/>
</dbReference>
<feature type="domain" description="TRAM" evidence="14">
    <location>
        <begin position="373"/>
        <end position="436"/>
    </location>
</feature>
<dbReference type="InterPro" id="IPR038135">
    <property type="entry name" value="Methylthiotransferase_N_sf"/>
</dbReference>
<feature type="domain" description="Radical SAM core" evidence="16">
    <location>
        <begin position="140"/>
        <end position="370"/>
    </location>
</feature>
<name>A0A6N3F494_9FIRM</name>
<dbReference type="SFLD" id="SFLDG01082">
    <property type="entry name" value="B12-binding_domain_containing"/>
    <property type="match status" value="1"/>
</dbReference>
<dbReference type="InterPro" id="IPR006638">
    <property type="entry name" value="Elp3/MiaA/NifB-like_rSAM"/>
</dbReference>
<dbReference type="CDD" id="cd01335">
    <property type="entry name" value="Radical_SAM"/>
    <property type="match status" value="1"/>
</dbReference>
<comment type="cofactor">
    <cofactor evidence="13">
        <name>[4Fe-4S] cluster</name>
        <dbReference type="ChEBI" id="CHEBI:49883"/>
    </cofactor>
    <text evidence="13">Binds 2 [4Fe-4S] clusters. One cluster is coordinated with 3 cysteines and an exchangeable S-adenosyl-L-methionine.</text>
</comment>
<dbReference type="HAMAP" id="MF_01864">
    <property type="entry name" value="tRNA_metthiotr_MiaB"/>
    <property type="match status" value="1"/>
</dbReference>
<evidence type="ECO:0000256" key="3">
    <source>
        <dbReference type="ARBA" id="ARBA00022679"/>
    </source>
</evidence>
<evidence type="ECO:0000256" key="7">
    <source>
        <dbReference type="ARBA" id="ARBA00023014"/>
    </source>
</evidence>
<dbReference type="PANTHER" id="PTHR43020:SF2">
    <property type="entry name" value="MITOCHONDRIAL TRNA METHYLTHIOTRANSFERASE CDK5RAP1"/>
    <property type="match status" value="1"/>
</dbReference>
<dbReference type="GO" id="GO:0005829">
    <property type="term" value="C:cytosol"/>
    <property type="evidence" value="ECO:0007669"/>
    <property type="project" value="TreeGrafter"/>
</dbReference>
<proteinExistence type="inferred from homology"/>
<evidence type="ECO:0000256" key="6">
    <source>
        <dbReference type="ARBA" id="ARBA00023004"/>
    </source>
</evidence>
<keyword evidence="6 13" id="KW-0408">Iron</keyword>
<dbReference type="InterPro" id="IPR023404">
    <property type="entry name" value="rSAM_horseshoe"/>
</dbReference>
<keyword evidence="4 13" id="KW-0949">S-adenosyl-L-methionine</keyword>
<dbReference type="GO" id="GO:0035597">
    <property type="term" value="F:tRNA-2-methylthio-N(6)-dimethylallyladenosine(37) synthase activity"/>
    <property type="evidence" value="ECO:0007669"/>
    <property type="project" value="UniProtKB-EC"/>
</dbReference>
<dbReference type="Gene3D" id="3.40.50.12160">
    <property type="entry name" value="Methylthiotransferase, N-terminal domain"/>
    <property type="match status" value="1"/>
</dbReference>
<keyword evidence="5 13" id="KW-0479">Metal-binding</keyword>
<evidence type="ECO:0000313" key="17">
    <source>
        <dbReference type="EMBL" id="VYU46835.1"/>
    </source>
</evidence>
<keyword evidence="3 13" id="KW-0808">Transferase</keyword>
<dbReference type="SMART" id="SM00729">
    <property type="entry name" value="Elp3"/>
    <property type="match status" value="1"/>
</dbReference>
<dbReference type="AlphaFoldDB" id="A0A6N3F494"/>
<dbReference type="PROSITE" id="PS50926">
    <property type="entry name" value="TRAM"/>
    <property type="match status" value="1"/>
</dbReference>
<sequence length="436" mass="49792">MKQYYIFTYGCQMNESDSERLAHQLETAGYTNTENFKEADLIILNTCCVRETAEHKIYGRIGELKHLKEKNKNLIIAITGCMAQKNQADMFKRAPHIDIVLGTHNLRHINEMVEEVQRTHKHQINIEMDNSVLHELEAKPMGTFSAWVPIMNGCNKFCTYCIVPHVRGREISRPIAAIVEDVKKLGASGHKEITLLGQNVNSYGLDFKDGTHFGDLIDALDGIPGIERIRYMTSHPQDMNKEMIDALGRSSNVVTQLHLPIQSGSNRILQKMNRRYTVEHYKALIDYCREKIDGLTLTTDLIVGFPGETEEDFQATLQLLKDIRYDMAYTFIFSKRSGTPAATMEDQVPEEVKRVRLQALMDVQNEISLELNKEMEGKTYEIIVEGPSRNDEDVWFGRTSGNKMILFPKDESLEIGQTVNARVDRAQTWILYGTII</sequence>
<dbReference type="NCBIfam" id="TIGR00089">
    <property type="entry name" value="MiaB/RimO family radical SAM methylthiotransferase"/>
    <property type="match status" value="1"/>
</dbReference>
<dbReference type="PROSITE" id="PS51918">
    <property type="entry name" value="RADICAL_SAM"/>
    <property type="match status" value="1"/>
</dbReference>
<gene>
    <name evidence="13 17" type="primary">miaB</name>
    <name evidence="17" type="ORF">VRLFYP33_02153</name>
</gene>
<dbReference type="InterPro" id="IPR058240">
    <property type="entry name" value="rSAM_sf"/>
</dbReference>
<feature type="binding site" evidence="13">
    <location>
        <position position="154"/>
    </location>
    <ligand>
        <name>[4Fe-4S] cluster</name>
        <dbReference type="ChEBI" id="CHEBI:49883"/>
        <label>2</label>
        <note>4Fe-4S-S-AdoMet</note>
    </ligand>
</feature>
<comment type="function">
    <text evidence="1 13">Catalyzes the methylthiolation of N6-(dimethylallyl)adenosine (i(6)A), leading to the formation of 2-methylthio-N6-(dimethylallyl)adenosine (ms(2)i(6)A) at position 37 in tRNAs that read codons beginning with uridine.</text>
</comment>
<evidence type="ECO:0000256" key="11">
    <source>
        <dbReference type="ARBA" id="ARBA00080698"/>
    </source>
</evidence>
<evidence type="ECO:0000256" key="4">
    <source>
        <dbReference type="ARBA" id="ARBA00022691"/>
    </source>
</evidence>
<keyword evidence="13" id="KW-0963">Cytoplasm</keyword>
<dbReference type="SFLD" id="SFLDF00273">
    <property type="entry name" value="(dimethylallyl)adenosine_tRNA"/>
    <property type="match status" value="1"/>
</dbReference>
<organism evidence="17">
    <name type="scientific">Veillonella ratti</name>
    <dbReference type="NCBI Taxonomy" id="103892"/>
    <lineage>
        <taxon>Bacteria</taxon>
        <taxon>Bacillati</taxon>
        <taxon>Bacillota</taxon>
        <taxon>Negativicutes</taxon>
        <taxon>Veillonellales</taxon>
        <taxon>Veillonellaceae</taxon>
        <taxon>Veillonella</taxon>
    </lineage>
</organism>
<dbReference type="SFLD" id="SFLDS00029">
    <property type="entry name" value="Radical_SAM"/>
    <property type="match status" value="1"/>
</dbReference>
<reference evidence="17" key="1">
    <citation type="submission" date="2019-11" db="EMBL/GenBank/DDBJ databases">
        <authorList>
            <person name="Feng L."/>
        </authorList>
    </citation>
    <scope>NUCLEOTIDE SEQUENCE</scope>
    <source>
        <strain evidence="17">VrattiLFYP33</strain>
    </source>
</reference>
<keyword evidence="13" id="KW-0819">tRNA processing</keyword>
<dbReference type="PANTHER" id="PTHR43020">
    <property type="entry name" value="CDK5 REGULATORY SUBUNIT-ASSOCIATED PROTEIN 1"/>
    <property type="match status" value="1"/>
</dbReference>
<evidence type="ECO:0000256" key="9">
    <source>
        <dbReference type="ARBA" id="ARBA00051425"/>
    </source>
</evidence>
<accession>A0A6N3F494</accession>
<comment type="similarity">
    <text evidence="13">Belongs to the methylthiotransferase family. MiaB subfamily.</text>
</comment>
<dbReference type="SUPFAM" id="SSF102114">
    <property type="entry name" value="Radical SAM enzymes"/>
    <property type="match status" value="1"/>
</dbReference>
<feature type="binding site" evidence="13">
    <location>
        <position position="161"/>
    </location>
    <ligand>
        <name>[4Fe-4S] cluster</name>
        <dbReference type="ChEBI" id="CHEBI:49883"/>
        <label>2</label>
        <note>4Fe-4S-S-AdoMet</note>
    </ligand>
</feature>
<dbReference type="InterPro" id="IPR013848">
    <property type="entry name" value="Methylthiotransferase_N"/>
</dbReference>
<evidence type="ECO:0000256" key="8">
    <source>
        <dbReference type="ARBA" id="ARBA00033765"/>
    </source>
</evidence>
<evidence type="ECO:0000259" key="15">
    <source>
        <dbReference type="PROSITE" id="PS51449"/>
    </source>
</evidence>
<evidence type="ECO:0000256" key="10">
    <source>
        <dbReference type="ARBA" id="ARBA00068570"/>
    </source>
</evidence>
<comment type="subcellular location">
    <subcellularLocation>
        <location evidence="13">Cytoplasm</location>
    </subcellularLocation>
</comment>
<dbReference type="FunFam" id="3.80.30.20:FF:000001">
    <property type="entry name" value="tRNA-2-methylthio-N(6)-dimethylallyladenosine synthase 2"/>
    <property type="match status" value="1"/>
</dbReference>
<dbReference type="Pfam" id="PF00919">
    <property type="entry name" value="UPF0004"/>
    <property type="match status" value="1"/>
</dbReference>
<dbReference type="InterPro" id="IPR005839">
    <property type="entry name" value="Methylthiotransferase"/>
</dbReference>
<dbReference type="InterPro" id="IPR020612">
    <property type="entry name" value="Methylthiotransferase_CS"/>
</dbReference>
<dbReference type="PROSITE" id="PS51449">
    <property type="entry name" value="MTTASE_N"/>
    <property type="match status" value="1"/>
</dbReference>
<dbReference type="EMBL" id="CACRUX010000097">
    <property type="protein sequence ID" value="VYU46835.1"/>
    <property type="molecule type" value="Genomic_DNA"/>
</dbReference>
<feature type="domain" description="MTTase N-terminal" evidence="15">
    <location>
        <begin position="2"/>
        <end position="118"/>
    </location>
</feature>
<dbReference type="Pfam" id="PF04055">
    <property type="entry name" value="Radical_SAM"/>
    <property type="match status" value="1"/>
</dbReference>
<dbReference type="SFLD" id="SFLDG01061">
    <property type="entry name" value="methylthiotransferase"/>
    <property type="match status" value="1"/>
</dbReference>
<keyword evidence="7 13" id="KW-0411">Iron-sulfur</keyword>
<comment type="catalytic activity">
    <reaction evidence="9 13">
        <text>N(6)-dimethylallyladenosine(37) in tRNA + (sulfur carrier)-SH + AH2 + 2 S-adenosyl-L-methionine = 2-methylsulfanyl-N(6)-dimethylallyladenosine(37) in tRNA + (sulfur carrier)-H + 5'-deoxyadenosine + L-methionine + A + S-adenosyl-L-homocysteine + 2 H(+)</text>
        <dbReference type="Rhea" id="RHEA:37067"/>
        <dbReference type="Rhea" id="RHEA-COMP:10375"/>
        <dbReference type="Rhea" id="RHEA-COMP:10376"/>
        <dbReference type="Rhea" id="RHEA-COMP:14737"/>
        <dbReference type="Rhea" id="RHEA-COMP:14739"/>
        <dbReference type="ChEBI" id="CHEBI:13193"/>
        <dbReference type="ChEBI" id="CHEBI:15378"/>
        <dbReference type="ChEBI" id="CHEBI:17319"/>
        <dbReference type="ChEBI" id="CHEBI:17499"/>
        <dbReference type="ChEBI" id="CHEBI:29917"/>
        <dbReference type="ChEBI" id="CHEBI:57844"/>
        <dbReference type="ChEBI" id="CHEBI:57856"/>
        <dbReference type="ChEBI" id="CHEBI:59789"/>
        <dbReference type="ChEBI" id="CHEBI:64428"/>
        <dbReference type="ChEBI" id="CHEBI:74415"/>
        <dbReference type="ChEBI" id="CHEBI:74417"/>
        <dbReference type="EC" id="2.8.4.3"/>
    </reaction>
</comment>
<evidence type="ECO:0000256" key="1">
    <source>
        <dbReference type="ARBA" id="ARBA00003234"/>
    </source>
</evidence>
<evidence type="ECO:0000259" key="14">
    <source>
        <dbReference type="PROSITE" id="PS50926"/>
    </source>
</evidence>
<feature type="binding site" evidence="13">
    <location>
        <position position="11"/>
    </location>
    <ligand>
        <name>[4Fe-4S] cluster</name>
        <dbReference type="ChEBI" id="CHEBI:49883"/>
        <label>1</label>
    </ligand>
</feature>
<feature type="binding site" evidence="13">
    <location>
        <position position="47"/>
    </location>
    <ligand>
        <name>[4Fe-4S] cluster</name>
        <dbReference type="ChEBI" id="CHEBI:49883"/>
        <label>1</label>
    </ligand>
</feature>
<dbReference type="InterPro" id="IPR002792">
    <property type="entry name" value="TRAM_dom"/>
</dbReference>
<comment type="subunit">
    <text evidence="13">Monomer.</text>
</comment>
<feature type="binding site" evidence="13">
    <location>
        <position position="158"/>
    </location>
    <ligand>
        <name>[4Fe-4S] cluster</name>
        <dbReference type="ChEBI" id="CHEBI:49883"/>
        <label>2</label>
        <note>4Fe-4S-S-AdoMet</note>
    </ligand>
</feature>
<dbReference type="PROSITE" id="PS01278">
    <property type="entry name" value="MTTASE_RADICAL"/>
    <property type="match status" value="1"/>
</dbReference>
<evidence type="ECO:0000259" key="16">
    <source>
        <dbReference type="PROSITE" id="PS51918"/>
    </source>
</evidence>
<dbReference type="InterPro" id="IPR007197">
    <property type="entry name" value="rSAM"/>
</dbReference>
<dbReference type="Gene3D" id="3.80.30.20">
    <property type="entry name" value="tm_1862 like domain"/>
    <property type="match status" value="1"/>
</dbReference>
<dbReference type="GO" id="GO:0046872">
    <property type="term" value="F:metal ion binding"/>
    <property type="evidence" value="ECO:0007669"/>
    <property type="project" value="UniProtKB-KW"/>
</dbReference>
<dbReference type="RefSeq" id="WP_156705684.1">
    <property type="nucleotide sequence ID" value="NZ_CACRUX010000097.1"/>
</dbReference>
<evidence type="ECO:0000256" key="5">
    <source>
        <dbReference type="ARBA" id="ARBA00022723"/>
    </source>
</evidence>
<dbReference type="NCBIfam" id="TIGR01574">
    <property type="entry name" value="miaB-methiolase"/>
    <property type="match status" value="1"/>
</dbReference>
<keyword evidence="2 13" id="KW-0004">4Fe-4S</keyword>
<dbReference type="InterPro" id="IPR006463">
    <property type="entry name" value="MiaB_methiolase"/>
</dbReference>
<dbReference type="EC" id="2.8.4.3" evidence="8 13"/>
<evidence type="ECO:0000256" key="12">
    <source>
        <dbReference type="ARBA" id="ARBA00081141"/>
    </source>
</evidence>
<evidence type="ECO:0000256" key="2">
    <source>
        <dbReference type="ARBA" id="ARBA00022485"/>
    </source>
</evidence>